<protein>
    <submittedName>
        <fullName evidence="1">Uncharacterized protein</fullName>
    </submittedName>
</protein>
<sequence length="137" mass="15902">MEACSNKVYIKNDQKLICNKTLGFDDWEVNSEELNGSFDSDDFKQVVGSEQKTTCLFTCVQKLFMSLNYVYTSVLNKFKQQNKEQDYMHKYQIDTNIMKVYMSTLETEDCTNGNPVFCTNCSAILNAYTNIEQTERI</sequence>
<evidence type="ECO:0000313" key="2">
    <source>
        <dbReference type="Proteomes" id="UP001295684"/>
    </source>
</evidence>
<dbReference type="EMBL" id="CAMPGE010001374">
    <property type="protein sequence ID" value="CAI2360158.1"/>
    <property type="molecule type" value="Genomic_DNA"/>
</dbReference>
<proteinExistence type="predicted"/>
<dbReference type="AlphaFoldDB" id="A0AAD1U748"/>
<keyword evidence="2" id="KW-1185">Reference proteome</keyword>
<reference evidence="1" key="1">
    <citation type="submission" date="2023-07" db="EMBL/GenBank/DDBJ databases">
        <authorList>
            <consortium name="AG Swart"/>
            <person name="Singh M."/>
            <person name="Singh A."/>
            <person name="Seah K."/>
            <person name="Emmerich C."/>
        </authorList>
    </citation>
    <scope>NUCLEOTIDE SEQUENCE</scope>
    <source>
        <strain evidence="1">DP1</strain>
    </source>
</reference>
<comment type="caution">
    <text evidence="1">The sequence shown here is derived from an EMBL/GenBank/DDBJ whole genome shotgun (WGS) entry which is preliminary data.</text>
</comment>
<evidence type="ECO:0000313" key="1">
    <source>
        <dbReference type="EMBL" id="CAI2360158.1"/>
    </source>
</evidence>
<dbReference type="Proteomes" id="UP001295684">
    <property type="component" value="Unassembled WGS sequence"/>
</dbReference>
<accession>A0AAD1U748</accession>
<gene>
    <name evidence="1" type="ORF">ECRASSUSDP1_LOCUS1456</name>
</gene>
<name>A0AAD1U748_EUPCR</name>
<organism evidence="1 2">
    <name type="scientific">Euplotes crassus</name>
    <dbReference type="NCBI Taxonomy" id="5936"/>
    <lineage>
        <taxon>Eukaryota</taxon>
        <taxon>Sar</taxon>
        <taxon>Alveolata</taxon>
        <taxon>Ciliophora</taxon>
        <taxon>Intramacronucleata</taxon>
        <taxon>Spirotrichea</taxon>
        <taxon>Hypotrichia</taxon>
        <taxon>Euplotida</taxon>
        <taxon>Euplotidae</taxon>
        <taxon>Moneuplotes</taxon>
    </lineage>
</organism>